<protein>
    <submittedName>
        <fullName evidence="3">Uncharacterized protein</fullName>
    </submittedName>
</protein>
<evidence type="ECO:0000256" key="1">
    <source>
        <dbReference type="SAM" id="MobiDB-lite"/>
    </source>
</evidence>
<feature type="compositionally biased region" description="Basic and acidic residues" evidence="1">
    <location>
        <begin position="254"/>
        <end position="264"/>
    </location>
</feature>
<evidence type="ECO:0000256" key="2">
    <source>
        <dbReference type="SAM" id="SignalP"/>
    </source>
</evidence>
<feature type="compositionally biased region" description="Polar residues" evidence="1">
    <location>
        <begin position="297"/>
        <end position="309"/>
    </location>
</feature>
<name>A0A139A1E7_GONPJ</name>
<feature type="signal peptide" evidence="2">
    <location>
        <begin position="1"/>
        <end position="29"/>
    </location>
</feature>
<evidence type="ECO:0000313" key="4">
    <source>
        <dbReference type="Proteomes" id="UP000070544"/>
    </source>
</evidence>
<keyword evidence="4" id="KW-1185">Reference proteome</keyword>
<dbReference type="Proteomes" id="UP000070544">
    <property type="component" value="Unassembled WGS sequence"/>
</dbReference>
<keyword evidence="2" id="KW-0732">Signal</keyword>
<accession>A0A139A1E7</accession>
<dbReference type="AlphaFoldDB" id="A0A139A1E7"/>
<sequence length="309" mass="33319">MPMLHPYPCRLSLALDSGLVLVAVSPTWAAAARTAGIGGAAQGCVARTGADAPLLSARAVRMPVWYLYECRGAVGSRMDHHRDRPPRGVLWAATLSRFRGQYPDVSTFALPLFANEMEGLKGRGEVLTVSALHSVDRVVLSLITQKSLGICRVIHSDKWTLPHEQNENHPSLSPNYSASVESEAVQFFRLVVSPPPTEGPRCSGVIQSDILALIAPPPFEIPAVIGGAVGRAIALADISATCTFKFKTSWKIRRTDKGKSETSEPKQALVVVHKSQDTDPLQVPPRKSQADQELSYAMSQRSDSGFASA</sequence>
<evidence type="ECO:0000313" key="3">
    <source>
        <dbReference type="EMBL" id="KXS10561.1"/>
    </source>
</evidence>
<gene>
    <name evidence="3" type="ORF">M427DRAFT_148560</name>
</gene>
<feature type="chain" id="PRO_5007295832" evidence="2">
    <location>
        <begin position="30"/>
        <end position="309"/>
    </location>
</feature>
<organism evidence="3 4">
    <name type="scientific">Gonapodya prolifera (strain JEL478)</name>
    <name type="common">Monoblepharis prolifera</name>
    <dbReference type="NCBI Taxonomy" id="1344416"/>
    <lineage>
        <taxon>Eukaryota</taxon>
        <taxon>Fungi</taxon>
        <taxon>Fungi incertae sedis</taxon>
        <taxon>Chytridiomycota</taxon>
        <taxon>Chytridiomycota incertae sedis</taxon>
        <taxon>Monoblepharidomycetes</taxon>
        <taxon>Monoblepharidales</taxon>
        <taxon>Gonapodyaceae</taxon>
        <taxon>Gonapodya</taxon>
    </lineage>
</organism>
<feature type="region of interest" description="Disordered" evidence="1">
    <location>
        <begin position="254"/>
        <end position="309"/>
    </location>
</feature>
<dbReference type="EMBL" id="KQ965820">
    <property type="protein sequence ID" value="KXS10561.1"/>
    <property type="molecule type" value="Genomic_DNA"/>
</dbReference>
<proteinExistence type="predicted"/>
<reference evidence="3 4" key="1">
    <citation type="journal article" date="2015" name="Genome Biol. Evol.">
        <title>Phylogenomic analyses indicate that early fungi evolved digesting cell walls of algal ancestors of land plants.</title>
        <authorList>
            <person name="Chang Y."/>
            <person name="Wang S."/>
            <person name="Sekimoto S."/>
            <person name="Aerts A.L."/>
            <person name="Choi C."/>
            <person name="Clum A."/>
            <person name="LaButti K.M."/>
            <person name="Lindquist E.A."/>
            <person name="Yee Ngan C."/>
            <person name="Ohm R.A."/>
            <person name="Salamov A.A."/>
            <person name="Grigoriev I.V."/>
            <person name="Spatafora J.W."/>
            <person name="Berbee M.L."/>
        </authorList>
    </citation>
    <scope>NUCLEOTIDE SEQUENCE [LARGE SCALE GENOMIC DNA]</scope>
    <source>
        <strain evidence="3 4">JEL478</strain>
    </source>
</reference>